<keyword evidence="2" id="KW-1185">Reference proteome</keyword>
<dbReference type="AlphaFoldDB" id="A0AAV6HNN4"/>
<evidence type="ECO:0000313" key="1">
    <source>
        <dbReference type="EMBL" id="KAG5515625.1"/>
    </source>
</evidence>
<reference evidence="1 2" key="1">
    <citation type="submission" date="2020-08" db="EMBL/GenBank/DDBJ databases">
        <title>Plant Genome Project.</title>
        <authorList>
            <person name="Zhang R.-G."/>
        </authorList>
    </citation>
    <scope>NUCLEOTIDE SEQUENCE [LARGE SCALE GENOMIC DNA]</scope>
    <source>
        <strain evidence="1">WSP0</strain>
        <tissue evidence="1">Leaf</tissue>
    </source>
</reference>
<sequence>MRKGEVKMLWATLPLYSGIPSRLSAPSPGGPDALNWDICASLCLIIECFAAQMCSLPPLREPLDHCALCPYGTHSPIVSFAPPLGTFALPSGMRSPIVLLALTTGCARPSRPLPFLRVALNLCPFNLSLPSQILSPNPIYRPEGGGLDTMNKNKLGRSVLDPTALLVNKPGRSLLPFVTSELSARPVCRGLFTPRGCHTAAHWFCVSSFDWMVNFSTMSRVTLLALDVAF</sequence>
<evidence type="ECO:0000313" key="2">
    <source>
        <dbReference type="Proteomes" id="UP000823749"/>
    </source>
</evidence>
<name>A0AAV6HNN4_9ERIC</name>
<dbReference type="Proteomes" id="UP000823749">
    <property type="component" value="Chromosome 13"/>
</dbReference>
<comment type="caution">
    <text evidence="1">The sequence shown here is derived from an EMBL/GenBank/DDBJ whole genome shotgun (WGS) entry which is preliminary data.</text>
</comment>
<proteinExistence type="predicted"/>
<gene>
    <name evidence="1" type="ORF">RHGRI_036612</name>
</gene>
<dbReference type="EMBL" id="JACTNZ010000013">
    <property type="protein sequence ID" value="KAG5515625.1"/>
    <property type="molecule type" value="Genomic_DNA"/>
</dbReference>
<organism evidence="1 2">
    <name type="scientific">Rhododendron griersonianum</name>
    <dbReference type="NCBI Taxonomy" id="479676"/>
    <lineage>
        <taxon>Eukaryota</taxon>
        <taxon>Viridiplantae</taxon>
        <taxon>Streptophyta</taxon>
        <taxon>Embryophyta</taxon>
        <taxon>Tracheophyta</taxon>
        <taxon>Spermatophyta</taxon>
        <taxon>Magnoliopsida</taxon>
        <taxon>eudicotyledons</taxon>
        <taxon>Gunneridae</taxon>
        <taxon>Pentapetalae</taxon>
        <taxon>asterids</taxon>
        <taxon>Ericales</taxon>
        <taxon>Ericaceae</taxon>
        <taxon>Ericoideae</taxon>
        <taxon>Rhodoreae</taxon>
        <taxon>Rhododendron</taxon>
    </lineage>
</organism>
<protein>
    <submittedName>
        <fullName evidence="1">Uncharacterized protein</fullName>
    </submittedName>
</protein>
<accession>A0AAV6HNN4</accession>